<dbReference type="EMBL" id="CAJNOG010001178">
    <property type="protein sequence ID" value="CAF1417644.1"/>
    <property type="molecule type" value="Genomic_DNA"/>
</dbReference>
<dbReference type="InterPro" id="IPR035979">
    <property type="entry name" value="RBD_domain_sf"/>
</dbReference>
<name>A0A815M763_9BILA</name>
<reference evidence="4" key="1">
    <citation type="submission" date="2021-02" db="EMBL/GenBank/DDBJ databases">
        <authorList>
            <person name="Nowell W R."/>
        </authorList>
    </citation>
    <scope>NUCLEOTIDE SEQUENCE</scope>
</reference>
<dbReference type="GO" id="GO:0003723">
    <property type="term" value="F:RNA binding"/>
    <property type="evidence" value="ECO:0007669"/>
    <property type="project" value="UniProtKB-UniRule"/>
</dbReference>
<evidence type="ECO:0000256" key="2">
    <source>
        <dbReference type="SAM" id="MobiDB-lite"/>
    </source>
</evidence>
<dbReference type="AlphaFoldDB" id="A0A815M763"/>
<evidence type="ECO:0000313" key="6">
    <source>
        <dbReference type="Proteomes" id="UP000663845"/>
    </source>
</evidence>
<feature type="region of interest" description="Disordered" evidence="2">
    <location>
        <begin position="148"/>
        <end position="387"/>
    </location>
</feature>
<dbReference type="Proteomes" id="UP000663845">
    <property type="component" value="Unassembled WGS sequence"/>
</dbReference>
<feature type="domain" description="RRM" evidence="3">
    <location>
        <begin position="74"/>
        <end position="148"/>
    </location>
</feature>
<gene>
    <name evidence="4" type="ORF">JYZ213_LOCUS38767</name>
    <name evidence="5" type="ORF">OXD698_LOCUS6399</name>
</gene>
<feature type="compositionally biased region" description="Basic and acidic residues" evidence="2">
    <location>
        <begin position="473"/>
        <end position="526"/>
    </location>
</feature>
<feature type="compositionally biased region" description="Polar residues" evidence="2">
    <location>
        <begin position="562"/>
        <end position="573"/>
    </location>
</feature>
<dbReference type="SUPFAM" id="SSF54928">
    <property type="entry name" value="RNA-binding domain, RBD"/>
    <property type="match status" value="1"/>
</dbReference>
<feature type="compositionally biased region" description="Basic and acidic residues" evidence="2">
    <location>
        <begin position="431"/>
        <end position="452"/>
    </location>
</feature>
<keyword evidence="1" id="KW-0694">RNA-binding</keyword>
<feature type="compositionally biased region" description="Polar residues" evidence="2">
    <location>
        <begin position="205"/>
        <end position="215"/>
    </location>
</feature>
<proteinExistence type="predicted"/>
<organism evidence="4 6">
    <name type="scientific">Adineta steineri</name>
    <dbReference type="NCBI Taxonomy" id="433720"/>
    <lineage>
        <taxon>Eukaryota</taxon>
        <taxon>Metazoa</taxon>
        <taxon>Spiralia</taxon>
        <taxon>Gnathifera</taxon>
        <taxon>Rotifera</taxon>
        <taxon>Eurotatoria</taxon>
        <taxon>Bdelloidea</taxon>
        <taxon>Adinetida</taxon>
        <taxon>Adinetidae</taxon>
        <taxon>Adineta</taxon>
    </lineage>
</organism>
<feature type="compositionally biased region" description="Polar residues" evidence="2">
    <location>
        <begin position="582"/>
        <end position="591"/>
    </location>
</feature>
<dbReference type="PROSITE" id="PS50102">
    <property type="entry name" value="RRM"/>
    <property type="match status" value="1"/>
</dbReference>
<feature type="compositionally biased region" description="Basic and acidic residues" evidence="2">
    <location>
        <begin position="536"/>
        <end position="561"/>
    </location>
</feature>
<feature type="compositionally biased region" description="Polar residues" evidence="2">
    <location>
        <begin position="338"/>
        <end position="371"/>
    </location>
</feature>
<dbReference type="InterPro" id="IPR012677">
    <property type="entry name" value="Nucleotide-bd_a/b_plait_sf"/>
</dbReference>
<comment type="caution">
    <text evidence="4">The sequence shown here is derived from an EMBL/GenBank/DDBJ whole genome shotgun (WGS) entry which is preliminary data.</text>
</comment>
<sequence length="618" mass="70211">MSKKTKKGKTTMPLTDFLGSGPKLVTVRESTWAAIVDEEEEKKKPIVVDMSGLPTAPRSAVDIDYSTLPNNPPFVAHVANLSFEIDDESLRRIFADLNPKVARIMREGNRSRGVGLVEFDTRENLIEALKRTDKEIYGRKIRINVSDKTDFHQSDSNRSNFGNRSNRTGEERPEMADRWKRVERRSDEASDDRSNMGHNRDRNNQGRSSYTSGSRDGQRGSDYGFGYPRGRDDRGGGGGGGRDHDRPGPRRYNNNNNDDDNNRSSGGMDRPRYGGRYSDTHDTRERIPSTDDTREPPKERPRLQLQPRTKPLQELQPLSGSSSSVNNVAATSSLSNTENSPSMNDSNPDEYQQQGSHEPSEAGSSIEQSTVKPLAPSRGAGASIFGGAKPVDTAAKELEIERKLKELQLANSETGEEHTEKVSTSRSSYNHGHDRDTYHGKRSSYNDEHRNRDRRDDGIISYFFDNINLISKHLDRSGHGSDYHHKREYSGGRRYEDDSRRSHNDDQQRRDRDRYTNPSRRDHDTGGRTGKYNHHNQSDRDNYRPRDRDTNEHNTQRRSSDDNFNSEPQSKTQPRGLIRRTVPTNDDSNRLQLSNKFGMLNDIDLDDNDDVQSPTTDD</sequence>
<feature type="compositionally biased region" description="Basic and acidic residues" evidence="2">
    <location>
        <begin position="278"/>
        <end position="302"/>
    </location>
</feature>
<evidence type="ECO:0000313" key="5">
    <source>
        <dbReference type="EMBL" id="CAF3600687.1"/>
    </source>
</evidence>
<feature type="compositionally biased region" description="Basic and acidic residues" evidence="2">
    <location>
        <begin position="167"/>
        <end position="204"/>
    </location>
</feature>
<evidence type="ECO:0000256" key="1">
    <source>
        <dbReference type="PROSITE-ProRule" id="PRU00176"/>
    </source>
</evidence>
<feature type="compositionally biased region" description="Basic and acidic residues" evidence="2">
    <location>
        <begin position="229"/>
        <end position="248"/>
    </location>
</feature>
<dbReference type="EMBL" id="CAJOAZ010000277">
    <property type="protein sequence ID" value="CAF3600687.1"/>
    <property type="molecule type" value="Genomic_DNA"/>
</dbReference>
<dbReference type="Gene3D" id="3.30.70.330">
    <property type="match status" value="1"/>
</dbReference>
<protein>
    <recommendedName>
        <fullName evidence="3">RRM domain-containing protein</fullName>
    </recommendedName>
</protein>
<accession>A0A815M763</accession>
<feature type="compositionally biased region" description="Low complexity" evidence="2">
    <location>
        <begin position="318"/>
        <end position="337"/>
    </location>
</feature>
<dbReference type="Proteomes" id="UP000663844">
    <property type="component" value="Unassembled WGS sequence"/>
</dbReference>
<dbReference type="SMART" id="SM00360">
    <property type="entry name" value="RRM"/>
    <property type="match status" value="1"/>
</dbReference>
<evidence type="ECO:0000313" key="4">
    <source>
        <dbReference type="EMBL" id="CAF1417644.1"/>
    </source>
</evidence>
<feature type="region of interest" description="Disordered" evidence="2">
    <location>
        <begin position="409"/>
        <end position="452"/>
    </location>
</feature>
<evidence type="ECO:0000259" key="3">
    <source>
        <dbReference type="PROSITE" id="PS50102"/>
    </source>
</evidence>
<feature type="compositionally biased region" description="Low complexity" evidence="2">
    <location>
        <begin position="156"/>
        <end position="166"/>
    </location>
</feature>
<dbReference type="Pfam" id="PF00076">
    <property type="entry name" value="RRM_1"/>
    <property type="match status" value="1"/>
</dbReference>
<dbReference type="InterPro" id="IPR000504">
    <property type="entry name" value="RRM_dom"/>
</dbReference>
<feature type="region of interest" description="Disordered" evidence="2">
    <location>
        <begin position="473"/>
        <end position="591"/>
    </location>
</feature>